<reference evidence="15" key="1">
    <citation type="submission" date="2025-08" db="UniProtKB">
        <authorList>
            <consortium name="RefSeq"/>
        </authorList>
    </citation>
    <scope>IDENTIFICATION</scope>
</reference>
<evidence type="ECO:0000256" key="10">
    <source>
        <dbReference type="ARBA" id="ARBA00034629"/>
    </source>
</evidence>
<comment type="catalytic activity">
    <reaction evidence="9">
        <text>5-diphospho-1D-myo-inositol 1,2,3,4,6-pentakisphosphate + ATP + H(+) = 1,5-bis(diphospho)-1D-myo-inositol 2,3,4,6-tetrakisphosphate + ADP</text>
        <dbReference type="Rhea" id="RHEA:10276"/>
        <dbReference type="ChEBI" id="CHEBI:15378"/>
        <dbReference type="ChEBI" id="CHEBI:30616"/>
        <dbReference type="ChEBI" id="CHEBI:58628"/>
        <dbReference type="ChEBI" id="CHEBI:77983"/>
        <dbReference type="ChEBI" id="CHEBI:456216"/>
        <dbReference type="EC" id="2.7.4.24"/>
    </reaction>
    <physiologicalReaction direction="left-to-right" evidence="9">
        <dbReference type="Rhea" id="RHEA:10277"/>
    </physiologicalReaction>
</comment>
<evidence type="ECO:0000313" key="14">
    <source>
        <dbReference type="Proteomes" id="UP000515203"/>
    </source>
</evidence>
<dbReference type="Gene3D" id="3.40.50.1240">
    <property type="entry name" value="Phosphoglycerate mutase-like"/>
    <property type="match status" value="1"/>
</dbReference>
<evidence type="ECO:0000256" key="1">
    <source>
        <dbReference type="ARBA" id="ARBA00004514"/>
    </source>
</evidence>
<evidence type="ECO:0000256" key="8">
    <source>
        <dbReference type="ARBA" id="ARBA00022840"/>
    </source>
</evidence>
<dbReference type="GO" id="GO:0032958">
    <property type="term" value="P:inositol phosphate biosynthetic process"/>
    <property type="evidence" value="ECO:0007669"/>
    <property type="project" value="TreeGrafter"/>
</dbReference>
<keyword evidence="3 11" id="KW-0963">Cytoplasm</keyword>
<dbReference type="InterPro" id="IPR000560">
    <property type="entry name" value="His_Pase_clade-2"/>
</dbReference>
<evidence type="ECO:0000256" key="7">
    <source>
        <dbReference type="ARBA" id="ARBA00022777"/>
    </source>
</evidence>
<comment type="function">
    <text evidence="11">Bifunctional inositol kinase that acts in concert with the IP6K kinases to synthesize the diphosphate group-containing inositol pyrophosphates diphosphoinositol pentakisphosphate, PP-InsP5, and bis-diphosphoinositol tetrakisphosphate, (PP)2-InsP4. PP-InsP5 and (PP)2-InsP4, also respectively called InsP7 and InsP8, may regulate a variety of cellular processes, including apoptosis, vesicle trafficking, cytoskeletal dynamics, and exocytosis. Phosphorylates inositol hexakisphosphate (InsP6).</text>
</comment>
<accession>A0A6P3EL43</accession>
<protein>
    <recommendedName>
        <fullName evidence="11">Inositol hexakisphosphate and diphosphoinositol-pentakisphosphate kinase</fullName>
        <ecNumber evidence="11">2.7.4.24</ecNumber>
    </recommendedName>
</protein>
<keyword evidence="5 11" id="KW-0808">Transferase</keyword>
<dbReference type="FunFam" id="3.40.50.11950:FF:000001">
    <property type="entry name" value="Inositol hexakisphosphate and diphosphoinositol-pentakisphosphate kinase"/>
    <property type="match status" value="1"/>
</dbReference>
<evidence type="ECO:0000256" key="9">
    <source>
        <dbReference type="ARBA" id="ARBA00033696"/>
    </source>
</evidence>
<feature type="compositionally biased region" description="Basic and acidic residues" evidence="12">
    <location>
        <begin position="915"/>
        <end position="938"/>
    </location>
</feature>
<keyword evidence="6 11" id="KW-0547">Nucleotide-binding</keyword>
<organism evidence="14 15">
    <name type="scientific">Octodon degus</name>
    <name type="common">Degu</name>
    <name type="synonym">Sciurus degus</name>
    <dbReference type="NCBI Taxonomy" id="10160"/>
    <lineage>
        <taxon>Eukaryota</taxon>
        <taxon>Metazoa</taxon>
        <taxon>Chordata</taxon>
        <taxon>Craniata</taxon>
        <taxon>Vertebrata</taxon>
        <taxon>Euteleostomi</taxon>
        <taxon>Mammalia</taxon>
        <taxon>Eutheria</taxon>
        <taxon>Euarchontoglires</taxon>
        <taxon>Glires</taxon>
        <taxon>Rodentia</taxon>
        <taxon>Hystricomorpha</taxon>
        <taxon>Octodontidae</taxon>
        <taxon>Octodon</taxon>
    </lineage>
</organism>
<evidence type="ECO:0000256" key="5">
    <source>
        <dbReference type="ARBA" id="ARBA00022679"/>
    </source>
</evidence>
<evidence type="ECO:0000256" key="12">
    <source>
        <dbReference type="SAM" id="MobiDB-lite"/>
    </source>
</evidence>
<dbReference type="GO" id="GO:0005524">
    <property type="term" value="F:ATP binding"/>
    <property type="evidence" value="ECO:0007669"/>
    <property type="project" value="UniProtKB-KW"/>
</dbReference>
<dbReference type="PANTHER" id="PTHR12750">
    <property type="entry name" value="DIPHOSPHOINOSITOL PENTAKISPHOSPHATE KINASE"/>
    <property type="match status" value="1"/>
</dbReference>
<comment type="subcellular location">
    <subcellularLocation>
        <location evidence="1 11">Cytoplasm</location>
        <location evidence="1 11">Cytosol</location>
    </subcellularLocation>
</comment>
<evidence type="ECO:0000256" key="6">
    <source>
        <dbReference type="ARBA" id="ARBA00022741"/>
    </source>
</evidence>
<evidence type="ECO:0000256" key="11">
    <source>
        <dbReference type="RuleBase" id="RU365032"/>
    </source>
</evidence>
<dbReference type="InterPro" id="IPR040557">
    <property type="entry name" value="VIP1_N"/>
</dbReference>
<dbReference type="EC" id="2.7.4.24" evidence="11"/>
<feature type="region of interest" description="Disordered" evidence="12">
    <location>
        <begin position="898"/>
        <end position="938"/>
    </location>
</feature>
<feature type="compositionally biased region" description="Basic residues" evidence="12">
    <location>
        <begin position="960"/>
        <end position="969"/>
    </location>
</feature>
<feature type="region of interest" description="Disordered" evidence="12">
    <location>
        <begin position="960"/>
        <end position="1016"/>
    </location>
</feature>
<evidence type="ECO:0000256" key="4">
    <source>
        <dbReference type="ARBA" id="ARBA00022553"/>
    </source>
</evidence>
<dbReference type="CTD" id="23262"/>
<dbReference type="GO" id="GO:0000828">
    <property type="term" value="F:inositol hexakisphosphate kinase activity"/>
    <property type="evidence" value="ECO:0007669"/>
    <property type="project" value="TreeGrafter"/>
</dbReference>
<dbReference type="FunFam" id="3.30.470.20:FF:000003">
    <property type="entry name" value="Inositol hexakisphosphate and diphosphoinositol-pentakisphosphate kinase"/>
    <property type="match status" value="1"/>
</dbReference>
<dbReference type="Proteomes" id="UP000515203">
    <property type="component" value="Unplaced"/>
</dbReference>
<dbReference type="GeneID" id="101564251"/>
<gene>
    <name evidence="15" type="primary">Ppip5k2</name>
</gene>
<comment type="similarity">
    <text evidence="2 11">Belongs to the histidine acid phosphatase family. VIP1 subfamily.</text>
</comment>
<dbReference type="PANTHER" id="PTHR12750:SF10">
    <property type="entry name" value="INOSITOL HEXAKISPHOSPHATE AND DIPHOSPHOINOSITOL-PENTAKISPHOSPHATE KINASE 2"/>
    <property type="match status" value="1"/>
</dbReference>
<evidence type="ECO:0000313" key="15">
    <source>
        <dbReference type="RefSeq" id="XP_004625471.1"/>
    </source>
</evidence>
<keyword evidence="14" id="KW-1185">Reference proteome</keyword>
<dbReference type="OrthoDB" id="18042at2759"/>
<keyword evidence="8 11" id="KW-0067">ATP-binding</keyword>
<dbReference type="PROSITE" id="PS00616">
    <property type="entry name" value="HIS_ACID_PHOSPHAT_1"/>
    <property type="match status" value="1"/>
</dbReference>
<name>A0A6P3EL43_OCTDE</name>
<evidence type="ECO:0000256" key="2">
    <source>
        <dbReference type="ARBA" id="ARBA00005609"/>
    </source>
</evidence>
<evidence type="ECO:0000259" key="13">
    <source>
        <dbReference type="Pfam" id="PF18086"/>
    </source>
</evidence>
<sequence length="1219" mass="137799">MSEAPRFFVGPEDTEINPGSYRHFFHHADEEEEEEDESPPERQIIVGICSMAKKSKSKPMKEILERISLFKYITVVVFEEEVILNEPVENWPLCDCLISFHSKGFPLDKAVAYAKLRNPFVINDLNMQYLIQDRREVYSILQAEGILLPRYAILNRDPNNPKECNLIEGEDHVEVNGEVFQKPFVEKPVSAEDHNVYIYYPTSAGGGSQRLFRKIGSRSSVYSPESNVRKTGSYIYEEFMPTDGTDVKVYTVGPDYAHAEARKSPALDGKVERDSEGKEVRYPVILNAREKLIAWKVCLAFKQTVCGFDLLRANGQSYVCDVNGFSFVKNSMKYYDDCAKILGNIVMRELAPQFHIPWSIPLEAEDIPIVPTTSGTMMELRCVIAVIRHGDRTPKQKMKMEVRHQRFFDLFEKCDGYKSGKLKLKKPKQLQEVLDITRQLLMELGQNNDSEIEENKSKLEQLKTVLEMYGHFSGINRKVQLTYLPHGCPKTSSEEEDSRREEPSLLLVLKWGGELTPAGRVQAEELGRAFRCMYPGGQGDYAGFPGCGLLRLHSTYRHDLKIYASDEGRVQMTAAAFAKGLLALEGELTPILVQMVKSANMNGLLDSDSDSLSSCQQRVKARLHEILQKDRDFTAEDYEKLTPSGSISLIKSMHLIKNPVKTCDIVYSLIQSLTSQIRHRMEDPKSSDIQLYHSETLELMLRRWSKLEKDFKTKNGRYDISKIPDIYDCIKYDVQHNGSLKLEDTMELYRLSKALADIVIPQEYGITKAEKLEIAKGYCTPLVRKIRSDLQRTQDDDTVNKLHPVYSRGVLSPERHVRTRLYFTSESHVHSLLSILRYGALCDESKDEQWKRAMDYLNVVSELNYMTQIVIMLYEDPNKDLSSEERFHVELHFSPGAKGCEEDKNLPSGYGYRPASRESEGKRSFKIDNDDEPHTSKRDEVDRAVILFKPLVSEPIHIHRKSPLPRSRKMATNEEESPLSVSSPEGTGTWLHYTSGVGTGRRRRRSGEQITSSPVSPKSLAFTSSIFGSWQQVVSENANYLRTPRTLVEQKQSPTVGSHCAGLFSTSVLGGSSSAPNLQDYARTHRKKLTSSGCIDGFELYSMVPSICPLETLHNALSLKQVDEFLASIAFPSSEVPWKTPEISSRSSPMMRRKVSLNTYTPAKILPTPPATLKSTKASSKPAAGGPSSAVASNTSSRRKSIPSKTEVQDHKKTAGKKK</sequence>
<dbReference type="SUPFAM" id="SSF53254">
    <property type="entry name" value="Phosphoglycerate mutase-like"/>
    <property type="match status" value="1"/>
</dbReference>
<dbReference type="GO" id="GO:0005829">
    <property type="term" value="C:cytosol"/>
    <property type="evidence" value="ECO:0007669"/>
    <property type="project" value="UniProtKB-SubCell"/>
</dbReference>
<feature type="region of interest" description="Disordered" evidence="12">
    <location>
        <begin position="1161"/>
        <end position="1219"/>
    </location>
</feature>
<proteinExistence type="inferred from homology"/>
<dbReference type="GO" id="GO:0006020">
    <property type="term" value="P:inositol metabolic process"/>
    <property type="evidence" value="ECO:0007669"/>
    <property type="project" value="TreeGrafter"/>
</dbReference>
<dbReference type="InterPro" id="IPR029033">
    <property type="entry name" value="His_PPase_superfam"/>
</dbReference>
<dbReference type="Gene3D" id="3.30.470.20">
    <property type="entry name" value="ATP-grasp fold, B domain"/>
    <property type="match status" value="1"/>
</dbReference>
<dbReference type="RefSeq" id="XP_004625471.1">
    <property type="nucleotide sequence ID" value="XM_004625414.2"/>
</dbReference>
<dbReference type="SUPFAM" id="SSF56059">
    <property type="entry name" value="Glutathione synthetase ATP-binding domain-like"/>
    <property type="match status" value="1"/>
</dbReference>
<dbReference type="Gene3D" id="3.40.50.11950">
    <property type="match status" value="1"/>
</dbReference>
<feature type="compositionally biased region" description="Low complexity" evidence="12">
    <location>
        <begin position="1177"/>
        <end position="1193"/>
    </location>
</feature>
<keyword evidence="7 11" id="KW-0418">Kinase</keyword>
<evidence type="ECO:0000256" key="3">
    <source>
        <dbReference type="ARBA" id="ARBA00022490"/>
    </source>
</evidence>
<keyword evidence="4" id="KW-0597">Phosphoprotein</keyword>
<dbReference type="AlphaFoldDB" id="A0A6P3EL43"/>
<dbReference type="GO" id="GO:0033857">
    <property type="term" value="F:5-diphosphoinositol pentakisphosphate 1-kinase activity"/>
    <property type="evidence" value="ECO:0007669"/>
    <property type="project" value="TreeGrafter"/>
</dbReference>
<dbReference type="Pfam" id="PF00328">
    <property type="entry name" value="His_Phos_2"/>
    <property type="match status" value="1"/>
</dbReference>
<dbReference type="InterPro" id="IPR033379">
    <property type="entry name" value="Acid_Pase_AS"/>
</dbReference>
<dbReference type="FunFam" id="3.40.50.11950:FF:000003">
    <property type="entry name" value="Inositol hexakisphosphate and diphosphoinositol-pentakisphosphate kinase"/>
    <property type="match status" value="1"/>
</dbReference>
<dbReference type="FunFam" id="3.40.50.1240:FF:000013">
    <property type="entry name" value="Inositol hexakisphosphate and diphosphoinositol-pentakisphosphate kinase"/>
    <property type="match status" value="1"/>
</dbReference>
<feature type="domain" description="VIP1 N-terminal" evidence="13">
    <location>
        <begin position="44"/>
        <end position="133"/>
    </location>
</feature>
<dbReference type="CDD" id="cd07061">
    <property type="entry name" value="HP_HAP_like"/>
    <property type="match status" value="1"/>
</dbReference>
<dbReference type="Pfam" id="PF18086">
    <property type="entry name" value="PPIP5K2_N"/>
    <property type="match status" value="1"/>
</dbReference>
<dbReference type="InterPro" id="IPR037446">
    <property type="entry name" value="His_Pase_VIP1"/>
</dbReference>
<comment type="catalytic activity">
    <reaction evidence="10">
        <text>1D-myo-inositol hexakisphosphate + ATP = 1-diphospho-1D-myo-inositol 2,3,4,5,6-pentakisphosphate + ADP</text>
        <dbReference type="Rhea" id="RHEA:37459"/>
        <dbReference type="ChEBI" id="CHEBI:30616"/>
        <dbReference type="ChEBI" id="CHEBI:58130"/>
        <dbReference type="ChEBI" id="CHEBI:74946"/>
        <dbReference type="ChEBI" id="CHEBI:456216"/>
        <dbReference type="EC" id="2.7.4.24"/>
    </reaction>
    <physiologicalReaction direction="left-to-right" evidence="10">
        <dbReference type="Rhea" id="RHEA:37460"/>
    </physiologicalReaction>
</comment>